<evidence type="ECO:0000256" key="1">
    <source>
        <dbReference type="SAM" id="MobiDB-lite"/>
    </source>
</evidence>
<accession>A0AAX6FEH1</accession>
<reference evidence="2" key="1">
    <citation type="journal article" date="2023" name="GigaByte">
        <title>Genome assembly of the bearded iris, Iris pallida Lam.</title>
        <authorList>
            <person name="Bruccoleri R.E."/>
            <person name="Oakeley E.J."/>
            <person name="Faust A.M.E."/>
            <person name="Altorfer M."/>
            <person name="Dessus-Babus S."/>
            <person name="Burckhardt D."/>
            <person name="Oertli M."/>
            <person name="Naumann U."/>
            <person name="Petersen F."/>
            <person name="Wong J."/>
        </authorList>
    </citation>
    <scope>NUCLEOTIDE SEQUENCE</scope>
    <source>
        <strain evidence="2">GSM-AAB239-AS_SAM_17_03QT</strain>
    </source>
</reference>
<sequence length="113" mass="12792">MYVGATFDREVPPLPHEQGRVRGSPLQARKHPASHHFHRLEGAGEREPRVLRSVHAGQGGASLGDGNNAESPQDARRDRRQSFGRRRRLKRRVSLFPLPVVLHKWRSCAHAIN</sequence>
<gene>
    <name evidence="2" type="ORF">M6B38_137100</name>
</gene>
<comment type="caution">
    <text evidence="2">The sequence shown here is derived from an EMBL/GenBank/DDBJ whole genome shotgun (WGS) entry which is preliminary data.</text>
</comment>
<evidence type="ECO:0000313" key="2">
    <source>
        <dbReference type="EMBL" id="KAJ6814548.1"/>
    </source>
</evidence>
<dbReference type="AlphaFoldDB" id="A0AAX6FEH1"/>
<organism evidence="2 3">
    <name type="scientific">Iris pallida</name>
    <name type="common">Sweet iris</name>
    <dbReference type="NCBI Taxonomy" id="29817"/>
    <lineage>
        <taxon>Eukaryota</taxon>
        <taxon>Viridiplantae</taxon>
        <taxon>Streptophyta</taxon>
        <taxon>Embryophyta</taxon>
        <taxon>Tracheophyta</taxon>
        <taxon>Spermatophyta</taxon>
        <taxon>Magnoliopsida</taxon>
        <taxon>Liliopsida</taxon>
        <taxon>Asparagales</taxon>
        <taxon>Iridaceae</taxon>
        <taxon>Iridoideae</taxon>
        <taxon>Irideae</taxon>
        <taxon>Iris</taxon>
    </lineage>
</organism>
<feature type="compositionally biased region" description="Basic and acidic residues" evidence="1">
    <location>
        <begin position="39"/>
        <end position="50"/>
    </location>
</feature>
<evidence type="ECO:0000313" key="3">
    <source>
        <dbReference type="Proteomes" id="UP001140949"/>
    </source>
</evidence>
<keyword evidence="3" id="KW-1185">Reference proteome</keyword>
<reference evidence="2" key="2">
    <citation type="submission" date="2023-04" db="EMBL/GenBank/DDBJ databases">
        <authorList>
            <person name="Bruccoleri R.E."/>
            <person name="Oakeley E.J."/>
            <person name="Faust A.-M."/>
            <person name="Dessus-Babus S."/>
            <person name="Altorfer M."/>
            <person name="Burckhardt D."/>
            <person name="Oertli M."/>
            <person name="Naumann U."/>
            <person name="Petersen F."/>
            <person name="Wong J."/>
        </authorList>
    </citation>
    <scope>NUCLEOTIDE SEQUENCE</scope>
    <source>
        <strain evidence="2">GSM-AAB239-AS_SAM_17_03QT</strain>
        <tissue evidence="2">Leaf</tissue>
    </source>
</reference>
<dbReference type="EMBL" id="JANAVB010029620">
    <property type="protein sequence ID" value="KAJ6814548.1"/>
    <property type="molecule type" value="Genomic_DNA"/>
</dbReference>
<feature type="compositionally biased region" description="Basic residues" evidence="1">
    <location>
        <begin position="28"/>
        <end position="38"/>
    </location>
</feature>
<proteinExistence type="predicted"/>
<dbReference type="Proteomes" id="UP001140949">
    <property type="component" value="Unassembled WGS sequence"/>
</dbReference>
<protein>
    <submittedName>
        <fullName evidence="2">Uncharacterized protein</fullName>
    </submittedName>
</protein>
<feature type="region of interest" description="Disordered" evidence="1">
    <location>
        <begin position="1"/>
        <end position="88"/>
    </location>
</feature>
<name>A0AAX6FEH1_IRIPA</name>